<dbReference type="AlphaFoldDB" id="A0A8J7KEW3"/>
<gene>
    <name evidence="10" type="ORF">IW245_001644</name>
</gene>
<feature type="signal peptide" evidence="8">
    <location>
        <begin position="1"/>
        <end position="27"/>
    </location>
</feature>
<dbReference type="PRINTS" id="PR00861">
    <property type="entry name" value="ALYTICPTASE"/>
</dbReference>
<dbReference type="SUPFAM" id="SSF54806">
    <property type="entry name" value="Alpha-lytic protease prodomain"/>
    <property type="match status" value="1"/>
</dbReference>
<evidence type="ECO:0000259" key="9">
    <source>
        <dbReference type="Pfam" id="PF02983"/>
    </source>
</evidence>
<dbReference type="InterPro" id="IPR035070">
    <property type="entry name" value="Streptogrisin_prodomain"/>
</dbReference>
<keyword evidence="7" id="KW-1015">Disulfide bond</keyword>
<keyword evidence="3 8" id="KW-0732">Signal</keyword>
<evidence type="ECO:0000256" key="7">
    <source>
        <dbReference type="ARBA" id="ARBA00023157"/>
    </source>
</evidence>
<keyword evidence="5" id="KW-0720">Serine protease</keyword>
<evidence type="ECO:0000256" key="3">
    <source>
        <dbReference type="ARBA" id="ARBA00022729"/>
    </source>
</evidence>
<evidence type="ECO:0000256" key="6">
    <source>
        <dbReference type="ARBA" id="ARBA00023145"/>
    </source>
</evidence>
<dbReference type="CDD" id="cd21112">
    <property type="entry name" value="alphaLP-like"/>
    <property type="match status" value="1"/>
</dbReference>
<evidence type="ECO:0000256" key="4">
    <source>
        <dbReference type="ARBA" id="ARBA00022801"/>
    </source>
</evidence>
<dbReference type="GO" id="GO:0006508">
    <property type="term" value="P:proteolysis"/>
    <property type="evidence" value="ECO:0007669"/>
    <property type="project" value="UniProtKB-KW"/>
</dbReference>
<comment type="caution">
    <text evidence="10">The sequence shown here is derived from an EMBL/GenBank/DDBJ whole genome shotgun (WGS) entry which is preliminary data.</text>
</comment>
<dbReference type="Gene3D" id="2.40.10.10">
    <property type="entry name" value="Trypsin-like serine proteases"/>
    <property type="match status" value="2"/>
</dbReference>
<proteinExistence type="inferred from homology"/>
<reference evidence="10" key="1">
    <citation type="submission" date="2020-11" db="EMBL/GenBank/DDBJ databases">
        <title>Sequencing the genomes of 1000 actinobacteria strains.</title>
        <authorList>
            <person name="Klenk H.-P."/>
        </authorList>
    </citation>
    <scope>NUCLEOTIDE SEQUENCE</scope>
    <source>
        <strain evidence="10">DSM 45356</strain>
    </source>
</reference>
<dbReference type="EC" id="3.4.21.-" evidence="10"/>
<feature type="chain" id="PRO_5035276373" evidence="8">
    <location>
        <begin position="28"/>
        <end position="485"/>
    </location>
</feature>
<keyword evidence="11" id="KW-1185">Reference proteome</keyword>
<evidence type="ECO:0000313" key="10">
    <source>
        <dbReference type="EMBL" id="MBG6135450.1"/>
    </source>
</evidence>
<evidence type="ECO:0000256" key="8">
    <source>
        <dbReference type="SAM" id="SignalP"/>
    </source>
</evidence>
<dbReference type="InterPro" id="IPR001316">
    <property type="entry name" value="Pept_S1A_streptogrisin"/>
</dbReference>
<dbReference type="InterPro" id="IPR037295">
    <property type="entry name" value="Alpha-lytic_protease_prodomain"/>
</dbReference>
<keyword evidence="6" id="KW-0865">Zymogen</keyword>
<dbReference type="Gene3D" id="3.30.300.50">
    <property type="match status" value="2"/>
</dbReference>
<dbReference type="RefSeq" id="WP_197002556.1">
    <property type="nucleotide sequence ID" value="NZ_BONS01000003.1"/>
</dbReference>
<organism evidence="10 11">
    <name type="scientific">Longispora fulva</name>
    <dbReference type="NCBI Taxonomy" id="619741"/>
    <lineage>
        <taxon>Bacteria</taxon>
        <taxon>Bacillati</taxon>
        <taxon>Actinomycetota</taxon>
        <taxon>Actinomycetes</taxon>
        <taxon>Micromonosporales</taxon>
        <taxon>Micromonosporaceae</taxon>
        <taxon>Longispora</taxon>
    </lineage>
</organism>
<dbReference type="Gene3D" id="2.60.120.380">
    <property type="match status" value="1"/>
</dbReference>
<dbReference type="GO" id="GO:0004252">
    <property type="term" value="F:serine-type endopeptidase activity"/>
    <property type="evidence" value="ECO:0007669"/>
    <property type="project" value="InterPro"/>
</dbReference>
<evidence type="ECO:0000256" key="2">
    <source>
        <dbReference type="ARBA" id="ARBA00022670"/>
    </source>
</evidence>
<dbReference type="InterPro" id="IPR009003">
    <property type="entry name" value="Peptidase_S1_PA"/>
</dbReference>
<protein>
    <submittedName>
        <fullName evidence="10">Streptogrisin C</fullName>
        <ecNumber evidence="10">3.4.21.-</ecNumber>
    </submittedName>
</protein>
<keyword evidence="2" id="KW-0645">Protease</keyword>
<dbReference type="InterPro" id="IPR004236">
    <property type="entry name" value="Pept_S1_alpha_lytic"/>
</dbReference>
<evidence type="ECO:0000256" key="1">
    <source>
        <dbReference type="ARBA" id="ARBA00007664"/>
    </source>
</evidence>
<name>A0A8J7KEW3_9ACTN</name>
<dbReference type="EMBL" id="JADOUF010000001">
    <property type="protein sequence ID" value="MBG6135450.1"/>
    <property type="molecule type" value="Genomic_DNA"/>
</dbReference>
<sequence length="485" mass="49819">MKRTRTTMAVVAMTAGVVSAMNLPALAGPAPLTGPSSSIAPEVYGAVQRDLGISPDQVAARFRLEEQASRIEPVLRRQLGPDFGGGFLTPDGTAYHVGVLDDAGAAKARALGARPVTVTRTEQQLDAIRDRLGTLLHDTDVPYWYTDVTTNTVVVKAHPAAVARTRALITTAGVEALAVRVVETTEAPRPLIDVVGGNAYYIGSGTRCSVGFSVTTGFVTAGHCGRPGSTTSQPSGTFQGSSFPGNDYAWVRVAAGNTPRGLVNNYNGGAVSVAGSAEAPVGSSICRSGSTTGWHCGTIQARNASVTYPEGTIYGLIQTNVCAEPGDSGGSAITGSQAQGVTSGGSGNCRSGGTTFFQPVNEILQTYGLTLLTSGPQPTPTSGPGGCTGYSGTVPAGGSVVEPNDSYYQSTEAGTHSSCLRGPAGTDFDLALQKWTGNAWSQVAISDSPSNAEQITYRGTAGYYRYVVTAYAGSGSYTMSITRPA</sequence>
<evidence type="ECO:0000313" key="11">
    <source>
        <dbReference type="Proteomes" id="UP000622552"/>
    </source>
</evidence>
<keyword evidence="4 10" id="KW-0378">Hydrolase</keyword>
<dbReference type="Pfam" id="PF02983">
    <property type="entry name" value="Pro_Al_protease"/>
    <property type="match status" value="1"/>
</dbReference>
<dbReference type="InterPro" id="IPR043504">
    <property type="entry name" value="Peptidase_S1_PA_chymotrypsin"/>
</dbReference>
<accession>A0A8J7KEW3</accession>
<comment type="similarity">
    <text evidence="1">Belongs to the peptidase S1 family.</text>
</comment>
<dbReference type="GO" id="GO:0005576">
    <property type="term" value="C:extracellular region"/>
    <property type="evidence" value="ECO:0007669"/>
    <property type="project" value="InterPro"/>
</dbReference>
<feature type="domain" description="Peptidase S1A alpha-lytic prodomain" evidence="9">
    <location>
        <begin position="121"/>
        <end position="175"/>
    </location>
</feature>
<dbReference type="SUPFAM" id="SSF50494">
    <property type="entry name" value="Trypsin-like serine proteases"/>
    <property type="match status" value="1"/>
</dbReference>
<dbReference type="Proteomes" id="UP000622552">
    <property type="component" value="Unassembled WGS sequence"/>
</dbReference>
<evidence type="ECO:0000256" key="5">
    <source>
        <dbReference type="ARBA" id="ARBA00022825"/>
    </source>
</evidence>